<proteinExistence type="predicted"/>
<name>A0A0F9GM57_9ZZZZ</name>
<dbReference type="EMBL" id="LAZR01017541">
    <property type="protein sequence ID" value="KKL99974.1"/>
    <property type="molecule type" value="Genomic_DNA"/>
</dbReference>
<evidence type="ECO:0000313" key="1">
    <source>
        <dbReference type="EMBL" id="KKL99974.1"/>
    </source>
</evidence>
<gene>
    <name evidence="1" type="ORF">LCGC14_1809050</name>
</gene>
<sequence length="112" mass="12468">MIGDDKKAWWATPEHERIVELVREIGVWRLGNFDACVCSRFSIRSVEVEINCGKAGPRGVKISSVAMDYWNGSSEDGNNEILLRPIAEEVARQVAESDGRGAVPIFFPMNES</sequence>
<accession>A0A0F9GM57</accession>
<protein>
    <submittedName>
        <fullName evidence="1">Uncharacterized protein</fullName>
    </submittedName>
</protein>
<reference evidence="1" key="1">
    <citation type="journal article" date="2015" name="Nature">
        <title>Complex archaea that bridge the gap between prokaryotes and eukaryotes.</title>
        <authorList>
            <person name="Spang A."/>
            <person name="Saw J.H."/>
            <person name="Jorgensen S.L."/>
            <person name="Zaremba-Niedzwiedzka K."/>
            <person name="Martijn J."/>
            <person name="Lind A.E."/>
            <person name="van Eijk R."/>
            <person name="Schleper C."/>
            <person name="Guy L."/>
            <person name="Ettema T.J."/>
        </authorList>
    </citation>
    <scope>NUCLEOTIDE SEQUENCE</scope>
</reference>
<comment type="caution">
    <text evidence="1">The sequence shown here is derived from an EMBL/GenBank/DDBJ whole genome shotgun (WGS) entry which is preliminary data.</text>
</comment>
<organism evidence="1">
    <name type="scientific">marine sediment metagenome</name>
    <dbReference type="NCBI Taxonomy" id="412755"/>
    <lineage>
        <taxon>unclassified sequences</taxon>
        <taxon>metagenomes</taxon>
        <taxon>ecological metagenomes</taxon>
    </lineage>
</organism>
<dbReference type="AlphaFoldDB" id="A0A0F9GM57"/>